<dbReference type="RefSeq" id="WP_245281902.1">
    <property type="nucleotide sequence ID" value="NZ_JAEFBX010000001.1"/>
</dbReference>
<gene>
    <name evidence="1" type="ORF">APY04_2011</name>
</gene>
<dbReference type="STRING" id="121290.APY04_2011"/>
<evidence type="ECO:0000313" key="2">
    <source>
        <dbReference type="Proteomes" id="UP000059074"/>
    </source>
</evidence>
<reference evidence="1 2" key="1">
    <citation type="submission" date="2015-10" db="EMBL/GenBank/DDBJ databases">
        <title>Transcriptomic analysis of a linuron degrading triple-species bacterial consortium.</title>
        <authorList>
            <person name="Albers P."/>
        </authorList>
    </citation>
    <scope>NUCLEOTIDE SEQUENCE [LARGE SCALE GENOMIC DNA]</scope>
    <source>
        <strain evidence="1 2">WDL6</strain>
    </source>
</reference>
<evidence type="ECO:0000313" key="1">
    <source>
        <dbReference type="EMBL" id="KWT67446.1"/>
    </source>
</evidence>
<protein>
    <submittedName>
        <fullName evidence="1">OrfY</fullName>
    </submittedName>
</protein>
<name>A0A109BET8_HYPSL</name>
<dbReference type="PATRIC" id="fig|121290.4.peg.3408"/>
<proteinExistence type="predicted"/>
<dbReference type="EMBL" id="LMTR01000065">
    <property type="protein sequence ID" value="KWT67446.1"/>
    <property type="molecule type" value="Genomic_DNA"/>
</dbReference>
<keyword evidence="2" id="KW-1185">Reference proteome</keyword>
<organism evidence="1 2">
    <name type="scientific">Hyphomicrobium sulfonivorans</name>
    <dbReference type="NCBI Taxonomy" id="121290"/>
    <lineage>
        <taxon>Bacteria</taxon>
        <taxon>Pseudomonadati</taxon>
        <taxon>Pseudomonadota</taxon>
        <taxon>Alphaproteobacteria</taxon>
        <taxon>Hyphomicrobiales</taxon>
        <taxon>Hyphomicrobiaceae</taxon>
        <taxon>Hyphomicrobium</taxon>
    </lineage>
</organism>
<dbReference type="AlphaFoldDB" id="A0A109BET8"/>
<dbReference type="Proteomes" id="UP000059074">
    <property type="component" value="Unassembled WGS sequence"/>
</dbReference>
<sequence length="163" mass="18093">MKSNGDRFTYDRERALGLGIRELASDLRLVEPADYITFVRTERFANIANLVASSAELFFKPGTIAFGQSGDVELSWDRQPAIALDMEFRHRSVSVYFRLILEAEQAGVEITYLTFEGAADSPDENTRRLVEALADARLDPVADFTELALWKAADQAATSLGQA</sequence>
<accession>A0A109BET8</accession>
<comment type="caution">
    <text evidence="1">The sequence shown here is derived from an EMBL/GenBank/DDBJ whole genome shotgun (WGS) entry which is preliminary data.</text>
</comment>